<dbReference type="InterPro" id="IPR011009">
    <property type="entry name" value="Kinase-like_dom_sf"/>
</dbReference>
<dbReference type="Proteomes" id="UP000635606">
    <property type="component" value="Unassembled WGS sequence"/>
</dbReference>
<sequence>MDAEVPLPRGDVTEGVVRVGDTVRRPHQPQSEAVAGYLRHLADVGFDGSPRYLGRDDKGRDVLTYLDGDVAGDPPEPWAADDDLLASVGALLRRLHTASAGYVPPAGALWRRGLVVLDPPIEDPPPELVSHLDVTPQNVVVRDGRAAGLIDFDLAGPTTRLLDVYNTAMHWVPLRPAEDVWPTWRGVDRVARLRRFADAYGLTAGERVALPDLGIAQADRTWLRMRASAEQLGGGWARMWSEGVGDAIRRRQRWMIGHRSELLDALQ</sequence>
<dbReference type="AlphaFoldDB" id="A0A8J4A3E0"/>
<comment type="caution">
    <text evidence="2">The sequence shown here is derived from an EMBL/GenBank/DDBJ whole genome shotgun (WGS) entry which is preliminary data.</text>
</comment>
<dbReference type="InterPro" id="IPR002575">
    <property type="entry name" value="Aminoglycoside_PTrfase"/>
</dbReference>
<dbReference type="RefSeq" id="WP_203934786.1">
    <property type="nucleotide sequence ID" value="NZ_BOPH01000147.1"/>
</dbReference>
<dbReference type="Pfam" id="PF01636">
    <property type="entry name" value="APH"/>
    <property type="match status" value="1"/>
</dbReference>
<dbReference type="EMBL" id="BOPH01000147">
    <property type="protein sequence ID" value="GIJ75004.1"/>
    <property type="molecule type" value="Genomic_DNA"/>
</dbReference>
<dbReference type="SUPFAM" id="SSF56112">
    <property type="entry name" value="Protein kinase-like (PK-like)"/>
    <property type="match status" value="1"/>
</dbReference>
<reference evidence="2" key="1">
    <citation type="submission" date="2021-01" db="EMBL/GenBank/DDBJ databases">
        <title>Whole genome shotgun sequence of Virgisporangium ochraceum NBRC 16418.</title>
        <authorList>
            <person name="Komaki H."/>
            <person name="Tamura T."/>
        </authorList>
    </citation>
    <scope>NUCLEOTIDE SEQUENCE</scope>
    <source>
        <strain evidence="2">NBRC 16418</strain>
    </source>
</reference>
<name>A0A8J4A3E0_9ACTN</name>
<protein>
    <submittedName>
        <fullName evidence="2">Trifolitoxin immunity protein</fullName>
    </submittedName>
</protein>
<proteinExistence type="predicted"/>
<feature type="domain" description="Aminoglycoside phosphotransferase" evidence="1">
    <location>
        <begin position="109"/>
        <end position="176"/>
    </location>
</feature>
<keyword evidence="3" id="KW-1185">Reference proteome</keyword>
<gene>
    <name evidence="2" type="primary">tfxG_2</name>
    <name evidence="2" type="ORF">Voc01_099210</name>
</gene>
<organism evidence="2 3">
    <name type="scientific">Virgisporangium ochraceum</name>
    <dbReference type="NCBI Taxonomy" id="65505"/>
    <lineage>
        <taxon>Bacteria</taxon>
        <taxon>Bacillati</taxon>
        <taxon>Actinomycetota</taxon>
        <taxon>Actinomycetes</taxon>
        <taxon>Micromonosporales</taxon>
        <taxon>Micromonosporaceae</taxon>
        <taxon>Virgisporangium</taxon>
    </lineage>
</organism>
<evidence type="ECO:0000259" key="1">
    <source>
        <dbReference type="Pfam" id="PF01636"/>
    </source>
</evidence>
<accession>A0A8J4A3E0</accession>
<dbReference type="Gene3D" id="3.90.1200.10">
    <property type="match status" value="1"/>
</dbReference>
<evidence type="ECO:0000313" key="2">
    <source>
        <dbReference type="EMBL" id="GIJ75004.1"/>
    </source>
</evidence>
<evidence type="ECO:0000313" key="3">
    <source>
        <dbReference type="Proteomes" id="UP000635606"/>
    </source>
</evidence>